<dbReference type="SMART" id="SM00490">
    <property type="entry name" value="HELICc"/>
    <property type="match status" value="1"/>
</dbReference>
<dbReference type="InterPro" id="IPR026362">
    <property type="entry name" value="DEXH_lig_assoc"/>
</dbReference>
<accession>A0A0B8TCK9</accession>
<keyword evidence="8" id="KW-0413">Isomerase</keyword>
<gene>
    <name evidence="12" type="ORF">DI53_0235</name>
</gene>
<dbReference type="Pfam" id="PF00270">
    <property type="entry name" value="DEAD"/>
    <property type="match status" value="1"/>
</dbReference>
<dbReference type="Gene3D" id="3.40.50.300">
    <property type="entry name" value="P-loop containing nucleotide triphosphate hydrolases"/>
    <property type="match status" value="2"/>
</dbReference>
<evidence type="ECO:0000256" key="7">
    <source>
        <dbReference type="ARBA" id="ARBA00023204"/>
    </source>
</evidence>
<evidence type="ECO:0000259" key="11">
    <source>
        <dbReference type="PROSITE" id="PS51194"/>
    </source>
</evidence>
<evidence type="ECO:0000313" key="13">
    <source>
        <dbReference type="Proteomes" id="UP000031802"/>
    </source>
</evidence>
<dbReference type="PANTHER" id="PTHR47962:SF3">
    <property type="entry name" value="LARGE ATP-DEPENDENT HELICASE-RELATED PROTEIN"/>
    <property type="match status" value="1"/>
</dbReference>
<dbReference type="SMART" id="SM00487">
    <property type="entry name" value="DEXDc"/>
    <property type="match status" value="1"/>
</dbReference>
<keyword evidence="2" id="KW-0227">DNA damage</keyword>
<keyword evidence="5" id="KW-0067">ATP-binding</keyword>
<protein>
    <submittedName>
        <fullName evidence="12">ATP-dependent helicase</fullName>
    </submittedName>
</protein>
<comment type="caution">
    <text evidence="12">The sequence shown here is derived from an EMBL/GenBank/DDBJ whole genome shotgun (WGS) entry which is preliminary data.</text>
</comment>
<feature type="domain" description="Helicase C-terminal" evidence="11">
    <location>
        <begin position="245"/>
        <end position="404"/>
    </location>
</feature>
<evidence type="ECO:0000256" key="4">
    <source>
        <dbReference type="ARBA" id="ARBA00022806"/>
    </source>
</evidence>
<dbReference type="InterPro" id="IPR013701">
    <property type="entry name" value="Lhr-like_DEAD/DEAH_assoc"/>
</dbReference>
<dbReference type="eggNOG" id="COG1201">
    <property type="taxonomic scope" value="Bacteria"/>
</dbReference>
<dbReference type="STRING" id="1229276.DI53_0235"/>
<name>A0A0B8TCK9_9SPHI</name>
<dbReference type="Pfam" id="PF08494">
    <property type="entry name" value="DEAD_assoc"/>
    <property type="match status" value="1"/>
</dbReference>
<evidence type="ECO:0000256" key="8">
    <source>
        <dbReference type="ARBA" id="ARBA00023235"/>
    </source>
</evidence>
<feature type="domain" description="Helicase ATP-binding" evidence="10">
    <location>
        <begin position="24"/>
        <end position="212"/>
    </location>
</feature>
<proteinExistence type="inferred from homology"/>
<dbReference type="RefSeq" id="WP_037494402.1">
    <property type="nucleotide sequence ID" value="NZ_JJMU01000002.1"/>
</dbReference>
<dbReference type="InterPro" id="IPR045628">
    <property type="entry name" value="Lhr_WH_dom"/>
</dbReference>
<dbReference type="SUPFAM" id="SSF52540">
    <property type="entry name" value="P-loop containing nucleoside triphosphate hydrolases"/>
    <property type="match status" value="1"/>
</dbReference>
<dbReference type="CDD" id="cd18796">
    <property type="entry name" value="SF2_C_LHR"/>
    <property type="match status" value="1"/>
</dbReference>
<evidence type="ECO:0000256" key="9">
    <source>
        <dbReference type="ARBA" id="ARBA00093467"/>
    </source>
</evidence>
<dbReference type="EMBL" id="JJMU01000002">
    <property type="protein sequence ID" value="KGE16120.1"/>
    <property type="molecule type" value="Genomic_DNA"/>
</dbReference>
<keyword evidence="1" id="KW-0547">Nucleotide-binding</keyword>
<sequence>MNQFADVWFHNQGWEPHKFQRDAWKSIAKGKSGLLNAPTGFGKTFAIWFGVLAHYYEDSAYQKRKAKARQTKLHALWITPLRALSKEIYKATNQVSADLELDYKIELRTGDTSLSQRQKQRKSPPQALITTPESVHLLLASKGATDYFSQLEFIVIDEWHELLGSKRGVLVELALSRIKAINPRLKIWGISATIGNLEQAQEILLGVNHSGVMVRADLKKQIKIETVLPDSLEKFPWAGHLGIRLLDKVIDIVNSHKSTLIFTNTRSQSEIWYQQIIMHYPEFAGILAIHHGSLSDEVRLWVEDALHEGRLKAVVCTSSLDLGVDFRPVDCVIQVGSPKGVARFLQRAGRSGHRPHETSYIYYVPTNSLEIIEGDSLKYAVKEQIIEQRIPYIRSFDVLIQYLMTLAVGDGFMADEIFTEVSTTHCFASLSRKEFDECLSMLIHGGKSLSAYDDFHRLVLDDGRYKVESRKLAMRHRLSIGAIVSDAMMKVKFMSGKYLGSIEESFISKLNTGDVFWFSGRQLELLHVRNMEVVVRPTTKSKGVVPSWMGGRFSISPDLGVAIRHSFKSIHQSRQVSKEVSFLRPLFKEQEKRSGLPREDELLVEYVSTKYGYHLFVYPFDGKLVHEGMAQVLAYRLGKIKPATFSIASNEYGFELLSATKYEMDDVQIKNLLSPQGLHQDITAGINVQEMARRRFRDIAGIAGLIFQGYPGKAMKAKHLQANAGLFFSVFEDYDPDNLLLREAYDEVFDFQLEEGRMQLAFERIANHAIILAFPKQLTPFSFPIFSESFREKYSNEDWQSRLELLKLQLEGKIE</sequence>
<keyword evidence="13" id="KW-1185">Reference proteome</keyword>
<keyword evidence="3" id="KW-0378">Hydrolase</keyword>
<dbReference type="GO" id="GO:0006281">
    <property type="term" value="P:DNA repair"/>
    <property type="evidence" value="ECO:0007669"/>
    <property type="project" value="UniProtKB-KW"/>
</dbReference>
<dbReference type="PATRIC" id="fig|1229276.3.peg.243"/>
<comment type="similarity">
    <text evidence="9">Belongs to the Lhr helicase family. Lhr-Core subfamily.</text>
</comment>
<dbReference type="GO" id="GO:0016887">
    <property type="term" value="F:ATP hydrolysis activity"/>
    <property type="evidence" value="ECO:0007669"/>
    <property type="project" value="TreeGrafter"/>
</dbReference>
<dbReference type="InterPro" id="IPR014001">
    <property type="entry name" value="Helicase_ATP-bd"/>
</dbReference>
<evidence type="ECO:0000313" key="12">
    <source>
        <dbReference type="EMBL" id="KGE16120.1"/>
    </source>
</evidence>
<reference evidence="13" key="1">
    <citation type="submission" date="2014-04" db="EMBL/GenBank/DDBJ databases">
        <title>Whole-Genome optical mapping and complete genome sequence of Sphingobacterium deserti sp. nov., a new spaces isolated from desert in the west of China.</title>
        <authorList>
            <person name="Teng C."/>
            <person name="Zhou Z."/>
            <person name="Li X."/>
            <person name="Chen M."/>
            <person name="Lin M."/>
            <person name="Wang L."/>
            <person name="Su S."/>
            <person name="Zhang C."/>
            <person name="Zhang W."/>
        </authorList>
    </citation>
    <scope>NUCLEOTIDE SEQUENCE [LARGE SCALE GENOMIC DNA]</scope>
    <source>
        <strain evidence="13">ACCC05744</strain>
    </source>
</reference>
<reference evidence="12 13" key="2">
    <citation type="journal article" date="2015" name="PLoS ONE">
        <title>Whole-Genome Optical Mapping and Finished Genome Sequence of Sphingobacterium deserti sp. nov., a New Species Isolated from the Western Desert of China.</title>
        <authorList>
            <person name="Teng C."/>
            <person name="Zhou Z."/>
            <person name="Molnar I."/>
            <person name="Li X."/>
            <person name="Tang R."/>
            <person name="Chen M."/>
            <person name="Wang L."/>
            <person name="Su S."/>
            <person name="Zhang W."/>
            <person name="Lin M."/>
        </authorList>
    </citation>
    <scope>NUCLEOTIDE SEQUENCE [LARGE SCALE GENOMIC DNA]</scope>
    <source>
        <strain evidence="13">ACCC05744</strain>
    </source>
</reference>
<dbReference type="PROSITE" id="PS51194">
    <property type="entry name" value="HELICASE_CTER"/>
    <property type="match status" value="1"/>
</dbReference>
<dbReference type="NCBIfam" id="TIGR04121">
    <property type="entry name" value="DEXH_lig_assoc"/>
    <property type="match status" value="1"/>
</dbReference>
<dbReference type="Pfam" id="PF00271">
    <property type="entry name" value="Helicase_C"/>
    <property type="match status" value="1"/>
</dbReference>
<evidence type="ECO:0000256" key="5">
    <source>
        <dbReference type="ARBA" id="ARBA00022840"/>
    </source>
</evidence>
<dbReference type="InterPro" id="IPR052511">
    <property type="entry name" value="ATP-dep_Helicase"/>
</dbReference>
<dbReference type="PIRSF" id="PIRSF037307">
    <property type="entry name" value="Lhr-like_helic_prd"/>
    <property type="match status" value="1"/>
</dbReference>
<dbReference type="InterPro" id="IPR017170">
    <property type="entry name" value="Lhr-like"/>
</dbReference>
<evidence type="ECO:0000256" key="1">
    <source>
        <dbReference type="ARBA" id="ARBA00022741"/>
    </source>
</evidence>
<dbReference type="InterPro" id="IPR011545">
    <property type="entry name" value="DEAD/DEAH_box_helicase_dom"/>
</dbReference>
<evidence type="ECO:0000256" key="3">
    <source>
        <dbReference type="ARBA" id="ARBA00022801"/>
    </source>
</evidence>
<dbReference type="GO" id="GO:0004386">
    <property type="term" value="F:helicase activity"/>
    <property type="evidence" value="ECO:0007669"/>
    <property type="project" value="UniProtKB-KW"/>
</dbReference>
<keyword evidence="7" id="KW-0234">DNA repair</keyword>
<dbReference type="Proteomes" id="UP000031802">
    <property type="component" value="Unassembled WGS sequence"/>
</dbReference>
<dbReference type="PANTHER" id="PTHR47962">
    <property type="entry name" value="ATP-DEPENDENT HELICASE LHR-RELATED-RELATED"/>
    <property type="match status" value="1"/>
</dbReference>
<dbReference type="InterPro" id="IPR001650">
    <property type="entry name" value="Helicase_C-like"/>
</dbReference>
<dbReference type="OrthoDB" id="9815222at2"/>
<evidence type="ECO:0000256" key="2">
    <source>
        <dbReference type="ARBA" id="ARBA00022763"/>
    </source>
</evidence>
<keyword evidence="6" id="KW-0238">DNA-binding</keyword>
<dbReference type="Pfam" id="PF19306">
    <property type="entry name" value="WHD_Lhr"/>
    <property type="match status" value="1"/>
</dbReference>
<dbReference type="GO" id="GO:0005524">
    <property type="term" value="F:ATP binding"/>
    <property type="evidence" value="ECO:0007669"/>
    <property type="project" value="UniProtKB-KW"/>
</dbReference>
<dbReference type="AlphaFoldDB" id="A0A0B8TCK9"/>
<dbReference type="GO" id="GO:0003677">
    <property type="term" value="F:DNA binding"/>
    <property type="evidence" value="ECO:0007669"/>
    <property type="project" value="UniProtKB-KW"/>
</dbReference>
<evidence type="ECO:0000256" key="6">
    <source>
        <dbReference type="ARBA" id="ARBA00023125"/>
    </source>
</evidence>
<dbReference type="PROSITE" id="PS51192">
    <property type="entry name" value="HELICASE_ATP_BIND_1"/>
    <property type="match status" value="1"/>
</dbReference>
<organism evidence="12 13">
    <name type="scientific">Sphingobacterium deserti</name>
    <dbReference type="NCBI Taxonomy" id="1229276"/>
    <lineage>
        <taxon>Bacteria</taxon>
        <taxon>Pseudomonadati</taxon>
        <taxon>Bacteroidota</taxon>
        <taxon>Sphingobacteriia</taxon>
        <taxon>Sphingobacteriales</taxon>
        <taxon>Sphingobacteriaceae</taxon>
        <taxon>Sphingobacterium</taxon>
    </lineage>
</organism>
<evidence type="ECO:0000259" key="10">
    <source>
        <dbReference type="PROSITE" id="PS51192"/>
    </source>
</evidence>
<keyword evidence="4 12" id="KW-0347">Helicase</keyword>
<dbReference type="InterPro" id="IPR027417">
    <property type="entry name" value="P-loop_NTPase"/>
</dbReference>